<proteinExistence type="predicted"/>
<protein>
    <recommendedName>
        <fullName evidence="4">Transmembrane protein</fullName>
    </recommendedName>
</protein>
<feature type="transmembrane region" description="Helical" evidence="1">
    <location>
        <begin position="25"/>
        <end position="48"/>
    </location>
</feature>
<feature type="transmembrane region" description="Helical" evidence="1">
    <location>
        <begin position="93"/>
        <end position="111"/>
    </location>
</feature>
<keyword evidence="1" id="KW-1133">Transmembrane helix</keyword>
<dbReference type="Proteomes" id="UP000465361">
    <property type="component" value="Unassembled WGS sequence"/>
</dbReference>
<keyword evidence="3" id="KW-1185">Reference proteome</keyword>
<evidence type="ECO:0000313" key="2">
    <source>
        <dbReference type="EMBL" id="GFG73472.1"/>
    </source>
</evidence>
<evidence type="ECO:0008006" key="4">
    <source>
        <dbReference type="Google" id="ProtNLM"/>
    </source>
</evidence>
<gene>
    <name evidence="2" type="ORF">MBOT_08370</name>
</gene>
<accession>A0A7I9XTZ3</accession>
<evidence type="ECO:0000313" key="3">
    <source>
        <dbReference type="Proteomes" id="UP000465361"/>
    </source>
</evidence>
<keyword evidence="1" id="KW-0812">Transmembrane</keyword>
<evidence type="ECO:0000256" key="1">
    <source>
        <dbReference type="SAM" id="Phobius"/>
    </source>
</evidence>
<name>A0A7I9XTZ3_9MYCO</name>
<dbReference type="AlphaFoldDB" id="A0A7I9XTZ3"/>
<reference evidence="2 3" key="1">
    <citation type="journal article" date="2019" name="Emerg. Microbes Infect.">
        <title>Comprehensive subspecies identification of 175 nontuberculous mycobacteria species based on 7547 genomic profiles.</title>
        <authorList>
            <person name="Matsumoto Y."/>
            <person name="Kinjo T."/>
            <person name="Motooka D."/>
            <person name="Nabeya D."/>
            <person name="Jung N."/>
            <person name="Uechi K."/>
            <person name="Horii T."/>
            <person name="Iida T."/>
            <person name="Fujita J."/>
            <person name="Nakamura S."/>
        </authorList>
    </citation>
    <scope>NUCLEOTIDE SEQUENCE [LARGE SCALE GENOMIC DNA]</scope>
    <source>
        <strain evidence="2 3">JCM 17322</strain>
    </source>
</reference>
<organism evidence="2 3">
    <name type="scientific">Mycobacterium botniense</name>
    <dbReference type="NCBI Taxonomy" id="84962"/>
    <lineage>
        <taxon>Bacteria</taxon>
        <taxon>Bacillati</taxon>
        <taxon>Actinomycetota</taxon>
        <taxon>Actinomycetes</taxon>
        <taxon>Mycobacteriales</taxon>
        <taxon>Mycobacteriaceae</taxon>
        <taxon>Mycobacterium</taxon>
    </lineage>
</organism>
<comment type="caution">
    <text evidence="2">The sequence shown here is derived from an EMBL/GenBank/DDBJ whole genome shotgun (WGS) entry which is preliminary data.</text>
</comment>
<keyword evidence="1" id="KW-0472">Membrane</keyword>
<sequence length="136" mass="14467">MHPIRGFPPRSLAPKCRADVNNRHFALAVAGVALVAVGLLALEFPVYLNQYDQYGMQISCGRGFSANLTQAAEANGNGLVAHCGTALLIRRAWAIPTVVMGWLVLTGLLVVRVHGTSRKEGHDDASGPATPRQGPQ</sequence>
<dbReference type="EMBL" id="BLKW01000002">
    <property type="protein sequence ID" value="GFG73472.1"/>
    <property type="molecule type" value="Genomic_DNA"/>
</dbReference>